<dbReference type="SUPFAM" id="SSF63748">
    <property type="entry name" value="Tudor/PWWP/MBT"/>
    <property type="match status" value="1"/>
</dbReference>
<organism evidence="1 2">
    <name type="scientific">Lepeophtheirus salmonis</name>
    <name type="common">Salmon louse</name>
    <name type="synonym">Caligus salmonis</name>
    <dbReference type="NCBI Taxonomy" id="72036"/>
    <lineage>
        <taxon>Eukaryota</taxon>
        <taxon>Metazoa</taxon>
        <taxon>Ecdysozoa</taxon>
        <taxon>Arthropoda</taxon>
        <taxon>Crustacea</taxon>
        <taxon>Multicrustacea</taxon>
        <taxon>Hexanauplia</taxon>
        <taxon>Copepoda</taxon>
        <taxon>Siphonostomatoida</taxon>
        <taxon>Caligidae</taxon>
        <taxon>Lepeophtheirus</taxon>
    </lineage>
</organism>
<dbReference type="AlphaFoldDB" id="A0A7R8H377"/>
<dbReference type="PROSITE" id="PS50812">
    <property type="entry name" value="PWWP"/>
    <property type="match status" value="1"/>
</dbReference>
<dbReference type="OrthoDB" id="5964980at2759"/>
<evidence type="ECO:0000313" key="2">
    <source>
        <dbReference type="Proteomes" id="UP000675881"/>
    </source>
</evidence>
<sequence>MEKGKRHNIKWRLSYQGSKKMSDCDPDSDGRTQGCVEMDFSQKIHKSCSLSDQMTIEGCLLWAKIRGFSYWPGITTVDPYEGVTSKVIESSKRYEKFKELAYKFPKRKKDFEPGKKFRNIFERAVKEAEAVMCIPVALRLEKLGFVYIPTNIDGGQHEMYLLRKRKVGEGVVRPPSLKILAVDNYLEETHLI</sequence>
<protein>
    <submittedName>
        <fullName evidence="1">(salmon louse) hypothetical protein</fullName>
    </submittedName>
</protein>
<accession>A0A7R8H377</accession>
<dbReference type="Proteomes" id="UP000675881">
    <property type="component" value="Chromosome 14"/>
</dbReference>
<dbReference type="Gene3D" id="2.30.30.140">
    <property type="match status" value="1"/>
</dbReference>
<dbReference type="InterPro" id="IPR000313">
    <property type="entry name" value="PWWP_dom"/>
</dbReference>
<keyword evidence="2" id="KW-1185">Reference proteome</keyword>
<gene>
    <name evidence="1" type="ORF">LSAA_5116</name>
</gene>
<name>A0A7R8H377_LEPSM</name>
<evidence type="ECO:0000313" key="1">
    <source>
        <dbReference type="EMBL" id="CAF2842033.1"/>
    </source>
</evidence>
<dbReference type="EMBL" id="HG994593">
    <property type="protein sequence ID" value="CAF2842033.1"/>
    <property type="molecule type" value="Genomic_DNA"/>
</dbReference>
<proteinExistence type="predicted"/>
<reference evidence="1" key="1">
    <citation type="submission" date="2021-02" db="EMBL/GenBank/DDBJ databases">
        <authorList>
            <person name="Bekaert M."/>
        </authorList>
    </citation>
    <scope>NUCLEOTIDE SEQUENCE</scope>
    <source>
        <strain evidence="1">IoA-00</strain>
    </source>
</reference>